<dbReference type="Proteomes" id="UP000436088">
    <property type="component" value="Unassembled WGS sequence"/>
</dbReference>
<gene>
    <name evidence="1" type="ORF">F3Y22_tig00116982pilonHSYRG00035</name>
</gene>
<protein>
    <submittedName>
        <fullName evidence="1">Uncharacterized protein</fullName>
    </submittedName>
</protein>
<comment type="caution">
    <text evidence="1">The sequence shown here is derived from an EMBL/GenBank/DDBJ whole genome shotgun (WGS) entry which is preliminary data.</text>
</comment>
<organism evidence="1 2">
    <name type="scientific">Hibiscus syriacus</name>
    <name type="common">Rose of Sharon</name>
    <dbReference type="NCBI Taxonomy" id="106335"/>
    <lineage>
        <taxon>Eukaryota</taxon>
        <taxon>Viridiplantae</taxon>
        <taxon>Streptophyta</taxon>
        <taxon>Embryophyta</taxon>
        <taxon>Tracheophyta</taxon>
        <taxon>Spermatophyta</taxon>
        <taxon>Magnoliopsida</taxon>
        <taxon>eudicotyledons</taxon>
        <taxon>Gunneridae</taxon>
        <taxon>Pentapetalae</taxon>
        <taxon>rosids</taxon>
        <taxon>malvids</taxon>
        <taxon>Malvales</taxon>
        <taxon>Malvaceae</taxon>
        <taxon>Malvoideae</taxon>
        <taxon>Hibiscus</taxon>
    </lineage>
</organism>
<reference evidence="1" key="1">
    <citation type="submission" date="2019-09" db="EMBL/GenBank/DDBJ databases">
        <title>Draft genome information of white flower Hibiscus syriacus.</title>
        <authorList>
            <person name="Kim Y.-M."/>
        </authorList>
    </citation>
    <scope>NUCLEOTIDE SEQUENCE [LARGE SCALE GENOMIC DNA]</scope>
    <source>
        <strain evidence="1">YM2019G1</strain>
    </source>
</reference>
<dbReference type="AlphaFoldDB" id="A0A6A2XH57"/>
<evidence type="ECO:0000313" key="1">
    <source>
        <dbReference type="EMBL" id="KAE8657779.1"/>
    </source>
</evidence>
<name>A0A6A2XH57_HIBSY</name>
<evidence type="ECO:0000313" key="2">
    <source>
        <dbReference type="Proteomes" id="UP000436088"/>
    </source>
</evidence>
<keyword evidence="2" id="KW-1185">Reference proteome</keyword>
<sequence length="207" mass="23636">MANEFLNFPPNLDDGELWLPSDIFLNEVPSKIKPRLHHHNSPYLPSSCVEDLASRLAALKLPKHHQKLPKAINFERLQEPVCYGTVNRSGLEAGRSFFGLRNGPFLGETKPDYECQFVKPTQAQVESYVEARARVLQRQQNRLFQNRDLPFQAKGFNNNKFGLGGGLVRASGGTGVFHPRVLNTTFDSEKKQVKHFYEKNFSMKEYN</sequence>
<proteinExistence type="predicted"/>
<accession>A0A6A2XH57</accession>
<dbReference type="EMBL" id="VEPZ02001754">
    <property type="protein sequence ID" value="KAE8657779.1"/>
    <property type="molecule type" value="Genomic_DNA"/>
</dbReference>